<evidence type="ECO:0000256" key="2">
    <source>
        <dbReference type="PIRSR" id="PIRSR000193-1"/>
    </source>
</evidence>
<dbReference type="PIRSF" id="PIRSF000193">
    <property type="entry name" value="Pyrrol-5-carb_rd"/>
    <property type="match status" value="1"/>
</dbReference>
<dbReference type="InParanoid" id="A0A2T3BCB8"/>
<dbReference type="PANTHER" id="PTHR11645">
    <property type="entry name" value="PYRROLINE-5-CARBOXYLATE REDUCTASE"/>
    <property type="match status" value="1"/>
</dbReference>
<feature type="binding site" evidence="2">
    <location>
        <begin position="18"/>
        <end position="23"/>
    </location>
    <ligand>
        <name>NADP(+)</name>
        <dbReference type="ChEBI" id="CHEBI:58349"/>
    </ligand>
</feature>
<dbReference type="OrthoDB" id="10263291at2759"/>
<feature type="binding site" evidence="2">
    <location>
        <begin position="91"/>
        <end position="94"/>
    </location>
    <ligand>
        <name>NADP(+)</name>
        <dbReference type="ChEBI" id="CHEBI:58349"/>
    </ligand>
</feature>
<feature type="domain" description="Pyrroline-5-carboxylate reductase dimerisation" evidence="5">
    <location>
        <begin position="193"/>
        <end position="292"/>
    </location>
</feature>
<feature type="domain" description="Pyrroline-5-carboxylate reductase catalytic N-terminal" evidence="4">
    <location>
        <begin position="15"/>
        <end position="121"/>
    </location>
</feature>
<evidence type="ECO:0000313" key="7">
    <source>
        <dbReference type="Proteomes" id="UP000241818"/>
    </source>
</evidence>
<keyword evidence="3" id="KW-0812">Transmembrane</keyword>
<feature type="transmembrane region" description="Helical" evidence="3">
    <location>
        <begin position="12"/>
        <end position="33"/>
    </location>
</feature>
<evidence type="ECO:0000256" key="1">
    <source>
        <dbReference type="ARBA" id="ARBA00005525"/>
    </source>
</evidence>
<dbReference type="FunCoup" id="A0A2T3BCB8">
    <property type="interactions" value="435"/>
</dbReference>
<dbReference type="Gene3D" id="3.40.50.720">
    <property type="entry name" value="NAD(P)-binding Rossmann-like Domain"/>
    <property type="match status" value="1"/>
</dbReference>
<dbReference type="STRING" id="857342.A0A2T3BCB8"/>
<dbReference type="Pfam" id="PF03807">
    <property type="entry name" value="F420_oxidored"/>
    <property type="match status" value="1"/>
</dbReference>
<dbReference type="InterPro" id="IPR028939">
    <property type="entry name" value="P5C_Rdtase_cat_N"/>
</dbReference>
<proteinExistence type="inferred from homology"/>
<accession>A0A2T3BCB8</accession>
<keyword evidence="7" id="KW-1185">Reference proteome</keyword>
<comment type="similarity">
    <text evidence="1">Belongs to the pyrroline-5-carboxylate reductase family.</text>
</comment>
<dbReference type="InterPro" id="IPR008927">
    <property type="entry name" value="6-PGluconate_DH-like_C_sf"/>
</dbReference>
<evidence type="ECO:0008006" key="8">
    <source>
        <dbReference type="Google" id="ProtNLM"/>
    </source>
</evidence>
<reference evidence="6 7" key="1">
    <citation type="journal article" date="2018" name="New Phytol.">
        <title>Comparative genomics and transcriptomics depict ericoid mycorrhizal fungi as versatile saprotrophs and plant mutualists.</title>
        <authorList>
            <person name="Martino E."/>
            <person name="Morin E."/>
            <person name="Grelet G.A."/>
            <person name="Kuo A."/>
            <person name="Kohler A."/>
            <person name="Daghino S."/>
            <person name="Barry K.W."/>
            <person name="Cichocki N."/>
            <person name="Clum A."/>
            <person name="Dockter R.B."/>
            <person name="Hainaut M."/>
            <person name="Kuo R.C."/>
            <person name="LaButti K."/>
            <person name="Lindahl B.D."/>
            <person name="Lindquist E.A."/>
            <person name="Lipzen A."/>
            <person name="Khouja H.R."/>
            <person name="Magnuson J."/>
            <person name="Murat C."/>
            <person name="Ohm R.A."/>
            <person name="Singer S.W."/>
            <person name="Spatafora J.W."/>
            <person name="Wang M."/>
            <person name="Veneault-Fourrey C."/>
            <person name="Henrissat B."/>
            <person name="Grigoriev I.V."/>
            <person name="Martin F.M."/>
            <person name="Perotto S."/>
        </authorList>
    </citation>
    <scope>NUCLEOTIDE SEQUENCE [LARGE SCALE GENOMIC DNA]</scope>
    <source>
        <strain evidence="6 7">ATCC 22711</strain>
    </source>
</reference>
<dbReference type="Pfam" id="PF14748">
    <property type="entry name" value="P5CR_dimer"/>
    <property type="match status" value="1"/>
</dbReference>
<dbReference type="PANTHER" id="PTHR11645:SF65">
    <property type="entry name" value="HYPOTHETICAL PYRROLINE-5-CARBOXYLATE REDUCTASE (EUROFUNG)"/>
    <property type="match status" value="1"/>
</dbReference>
<keyword evidence="3" id="KW-1133">Transmembrane helix</keyword>
<dbReference type="GeneID" id="36574152"/>
<dbReference type="SUPFAM" id="SSF51735">
    <property type="entry name" value="NAD(P)-binding Rossmann-fold domains"/>
    <property type="match status" value="1"/>
</dbReference>
<dbReference type="Proteomes" id="UP000241818">
    <property type="component" value="Unassembled WGS sequence"/>
</dbReference>
<evidence type="ECO:0000259" key="4">
    <source>
        <dbReference type="Pfam" id="PF03807"/>
    </source>
</evidence>
<dbReference type="Gene3D" id="1.10.3730.10">
    <property type="entry name" value="ProC C-terminal domain-like"/>
    <property type="match status" value="1"/>
</dbReference>
<gene>
    <name evidence="6" type="ORF">M430DRAFT_31946</name>
</gene>
<evidence type="ECO:0000259" key="5">
    <source>
        <dbReference type="Pfam" id="PF14748"/>
    </source>
</evidence>
<name>A0A2T3BCB8_AMORE</name>
<evidence type="ECO:0000313" key="6">
    <source>
        <dbReference type="EMBL" id="PSS27049.1"/>
    </source>
</evidence>
<organism evidence="6 7">
    <name type="scientific">Amorphotheca resinae ATCC 22711</name>
    <dbReference type="NCBI Taxonomy" id="857342"/>
    <lineage>
        <taxon>Eukaryota</taxon>
        <taxon>Fungi</taxon>
        <taxon>Dikarya</taxon>
        <taxon>Ascomycota</taxon>
        <taxon>Pezizomycotina</taxon>
        <taxon>Leotiomycetes</taxon>
        <taxon>Helotiales</taxon>
        <taxon>Amorphothecaceae</taxon>
        <taxon>Amorphotheca</taxon>
    </lineage>
</organism>
<dbReference type="AlphaFoldDB" id="A0A2T3BCB8"/>
<dbReference type="GO" id="GO:0004735">
    <property type="term" value="F:pyrroline-5-carboxylate reductase activity"/>
    <property type="evidence" value="ECO:0007669"/>
    <property type="project" value="InterPro"/>
</dbReference>
<dbReference type="InterPro" id="IPR029036">
    <property type="entry name" value="P5CR_dimer"/>
</dbReference>
<keyword evidence="3" id="KW-0472">Membrane</keyword>
<dbReference type="GO" id="GO:0055129">
    <property type="term" value="P:L-proline biosynthetic process"/>
    <property type="evidence" value="ECO:0007669"/>
    <property type="project" value="TreeGrafter"/>
</dbReference>
<dbReference type="HAMAP" id="MF_01925">
    <property type="entry name" value="P5C_reductase"/>
    <property type="match status" value="1"/>
</dbReference>
<dbReference type="RefSeq" id="XP_024724574.1">
    <property type="nucleotide sequence ID" value="XM_024866071.1"/>
</dbReference>
<keyword evidence="2" id="KW-0521">NADP</keyword>
<dbReference type="InterPro" id="IPR000304">
    <property type="entry name" value="Pyrroline-COOH_reductase"/>
</dbReference>
<dbReference type="EMBL" id="KZ679006">
    <property type="protein sequence ID" value="PSS27049.1"/>
    <property type="molecule type" value="Genomic_DNA"/>
</dbReference>
<feature type="binding site" evidence="2">
    <location>
        <position position="78"/>
    </location>
    <ligand>
        <name>NADPH</name>
        <dbReference type="ChEBI" id="CHEBI:57783"/>
    </ligand>
</feature>
<dbReference type="InterPro" id="IPR036291">
    <property type="entry name" value="NAD(P)-bd_dom_sf"/>
</dbReference>
<protein>
    <recommendedName>
        <fullName evidence="8">Pyrroline-5-carboxylate reductase</fullName>
    </recommendedName>
</protein>
<sequence>MAPTNATAPEAGMTLAIIGCGTMGTAILAGLLTKMRSPGAEARITRFIACVNSEGSVERLKTRFRESLDRVTVLRQDNIKGMEEADIVLLACKPYMIDSVLSAEKVSAALTGKLMISVVVGTPTRRIHAAIQGIDLGPPKCFVVRTMPNLAAEFGESMTVIETTNIPDKYLEITNWIFLQLGKTVSVTPDVYDVGGVLAGAAGVYLSVAFDGVLDGAVSQGIKRPEARKMMTQALRSLARLLENGDTPDALREKFSSPRGTTIEGLMSLEEDRVRYAYTKAIVKATKRSQSM</sequence>
<dbReference type="SUPFAM" id="SSF48179">
    <property type="entry name" value="6-phosphogluconate dehydrogenase C-terminal domain-like"/>
    <property type="match status" value="1"/>
</dbReference>
<evidence type="ECO:0000256" key="3">
    <source>
        <dbReference type="SAM" id="Phobius"/>
    </source>
</evidence>